<evidence type="ECO:0000313" key="2">
    <source>
        <dbReference type="Proteomes" id="UP000789375"/>
    </source>
</evidence>
<organism evidence="1 2">
    <name type="scientific">Funneliformis mosseae</name>
    <name type="common">Endomycorrhizal fungus</name>
    <name type="synonym">Glomus mosseae</name>
    <dbReference type="NCBI Taxonomy" id="27381"/>
    <lineage>
        <taxon>Eukaryota</taxon>
        <taxon>Fungi</taxon>
        <taxon>Fungi incertae sedis</taxon>
        <taxon>Mucoromycota</taxon>
        <taxon>Glomeromycotina</taxon>
        <taxon>Glomeromycetes</taxon>
        <taxon>Glomerales</taxon>
        <taxon>Glomeraceae</taxon>
        <taxon>Funneliformis</taxon>
    </lineage>
</organism>
<reference evidence="1" key="1">
    <citation type="submission" date="2021-06" db="EMBL/GenBank/DDBJ databases">
        <authorList>
            <person name="Kallberg Y."/>
            <person name="Tangrot J."/>
            <person name="Rosling A."/>
        </authorList>
    </citation>
    <scope>NUCLEOTIDE SEQUENCE</scope>
    <source>
        <strain evidence="1">87-6 pot B 2015</strain>
    </source>
</reference>
<dbReference type="EMBL" id="CAJVPP010003237">
    <property type="protein sequence ID" value="CAG8624412.1"/>
    <property type="molecule type" value="Genomic_DNA"/>
</dbReference>
<protein>
    <submittedName>
        <fullName evidence="1">15205_t:CDS:1</fullName>
    </submittedName>
</protein>
<gene>
    <name evidence="1" type="ORF">FMOSSE_LOCUS10159</name>
</gene>
<accession>A0A9N9D335</accession>
<sequence>MYSVLLVGHDPKIPETDADYEKKLEEKQYRKSQDEKKWEKKHDIQKAKGVKKCVVKRELQYDKFLESPEEAEERAMKAKLHVKE</sequence>
<dbReference type="Proteomes" id="UP000789375">
    <property type="component" value="Unassembled WGS sequence"/>
</dbReference>
<keyword evidence="2" id="KW-1185">Reference proteome</keyword>
<evidence type="ECO:0000313" key="1">
    <source>
        <dbReference type="EMBL" id="CAG8624412.1"/>
    </source>
</evidence>
<name>A0A9N9D335_FUNMO</name>
<dbReference type="AlphaFoldDB" id="A0A9N9D335"/>
<comment type="caution">
    <text evidence="1">The sequence shown here is derived from an EMBL/GenBank/DDBJ whole genome shotgun (WGS) entry which is preliminary data.</text>
</comment>
<proteinExistence type="predicted"/>